<evidence type="ECO:0000256" key="1">
    <source>
        <dbReference type="ARBA" id="ARBA00022527"/>
    </source>
</evidence>
<evidence type="ECO:0000256" key="2">
    <source>
        <dbReference type="ARBA" id="ARBA00022679"/>
    </source>
</evidence>
<dbReference type="PANTHER" id="PTHR47989:SF45">
    <property type="entry name" value="OS01G0709500 PROTEIN"/>
    <property type="match status" value="1"/>
</dbReference>
<dbReference type="InterPro" id="IPR057597">
    <property type="entry name" value="ALE2_N"/>
</dbReference>
<dbReference type="Proteomes" id="UP000596660">
    <property type="component" value="Unplaced"/>
</dbReference>
<feature type="compositionally biased region" description="Low complexity" evidence="7">
    <location>
        <begin position="151"/>
        <end position="165"/>
    </location>
</feature>
<dbReference type="FunFam" id="3.30.200.20:FF:000162">
    <property type="entry name" value="Adenine nucleotide alpha hydrolase-like domain kinase"/>
    <property type="match status" value="1"/>
</dbReference>
<reference evidence="10" key="2">
    <citation type="submission" date="2021-03" db="UniProtKB">
        <authorList>
            <consortium name="EnsemblPlants"/>
        </authorList>
    </citation>
    <scope>IDENTIFICATION</scope>
</reference>
<dbReference type="PANTHER" id="PTHR47989">
    <property type="entry name" value="OS01G0750732 PROTEIN"/>
    <property type="match status" value="1"/>
</dbReference>
<keyword evidence="8" id="KW-0812">Transmembrane</keyword>
<evidence type="ECO:0000313" key="11">
    <source>
        <dbReference type="Proteomes" id="UP000596660"/>
    </source>
</evidence>
<keyword evidence="11" id="KW-1185">Reference proteome</keyword>
<dbReference type="AlphaFoldDB" id="A0A803LD87"/>
<keyword evidence="3 6" id="KW-0547">Nucleotide-binding</keyword>
<dbReference type="GO" id="GO:0005524">
    <property type="term" value="F:ATP binding"/>
    <property type="evidence" value="ECO:0007669"/>
    <property type="project" value="UniProtKB-UniRule"/>
</dbReference>
<evidence type="ECO:0000256" key="3">
    <source>
        <dbReference type="ARBA" id="ARBA00022741"/>
    </source>
</evidence>
<keyword evidence="8" id="KW-0472">Membrane</keyword>
<evidence type="ECO:0000256" key="7">
    <source>
        <dbReference type="SAM" id="MobiDB-lite"/>
    </source>
</evidence>
<dbReference type="Pfam" id="PF23180">
    <property type="entry name" value="ALE2_N"/>
    <property type="match status" value="1"/>
</dbReference>
<evidence type="ECO:0000313" key="10">
    <source>
        <dbReference type="EnsemblPlants" id="AUR62009826-RA:cds"/>
    </source>
</evidence>
<dbReference type="InterPro" id="IPR008271">
    <property type="entry name" value="Ser/Thr_kinase_AS"/>
</dbReference>
<dbReference type="FunFam" id="1.10.510.10:FF:000051">
    <property type="entry name" value="Receptor-like serine/threonine-protein kinase ALE2"/>
    <property type="match status" value="1"/>
</dbReference>
<dbReference type="EnsemblPlants" id="AUR62009826-RA">
    <property type="protein sequence ID" value="AUR62009826-RA:cds"/>
    <property type="gene ID" value="AUR62009826"/>
</dbReference>
<dbReference type="GO" id="GO:0004674">
    <property type="term" value="F:protein serine/threonine kinase activity"/>
    <property type="evidence" value="ECO:0007669"/>
    <property type="project" value="UniProtKB-KW"/>
</dbReference>
<dbReference type="CDD" id="cd14066">
    <property type="entry name" value="STKc_IRAK"/>
    <property type="match status" value="1"/>
</dbReference>
<evidence type="ECO:0000256" key="5">
    <source>
        <dbReference type="ARBA" id="ARBA00022840"/>
    </source>
</evidence>
<organism evidence="10 11">
    <name type="scientific">Chenopodium quinoa</name>
    <name type="common">Quinoa</name>
    <dbReference type="NCBI Taxonomy" id="63459"/>
    <lineage>
        <taxon>Eukaryota</taxon>
        <taxon>Viridiplantae</taxon>
        <taxon>Streptophyta</taxon>
        <taxon>Embryophyta</taxon>
        <taxon>Tracheophyta</taxon>
        <taxon>Spermatophyta</taxon>
        <taxon>Magnoliopsida</taxon>
        <taxon>eudicotyledons</taxon>
        <taxon>Gunneridae</taxon>
        <taxon>Pentapetalae</taxon>
        <taxon>Caryophyllales</taxon>
        <taxon>Chenopodiaceae</taxon>
        <taxon>Chenopodioideae</taxon>
        <taxon>Atripliceae</taxon>
        <taxon>Chenopodium</taxon>
    </lineage>
</organism>
<dbReference type="PROSITE" id="PS50011">
    <property type="entry name" value="PROTEIN_KINASE_DOM"/>
    <property type="match status" value="1"/>
</dbReference>
<keyword evidence="4" id="KW-0418">Kinase</keyword>
<dbReference type="PROSITE" id="PS00107">
    <property type="entry name" value="PROTEIN_KINASE_ATP"/>
    <property type="match status" value="1"/>
</dbReference>
<dbReference type="Gene3D" id="3.30.200.20">
    <property type="entry name" value="Phosphorylase Kinase, domain 1"/>
    <property type="match status" value="1"/>
</dbReference>
<proteinExistence type="predicted"/>
<dbReference type="OMA" id="WGACVKE"/>
<dbReference type="InterPro" id="IPR017441">
    <property type="entry name" value="Protein_kinase_ATP_BS"/>
</dbReference>
<reference evidence="10" key="1">
    <citation type="journal article" date="2017" name="Nature">
        <title>The genome of Chenopodium quinoa.</title>
        <authorList>
            <person name="Jarvis D.E."/>
            <person name="Ho Y.S."/>
            <person name="Lightfoot D.J."/>
            <person name="Schmoeckel S.M."/>
            <person name="Li B."/>
            <person name="Borm T.J.A."/>
            <person name="Ohyanagi H."/>
            <person name="Mineta K."/>
            <person name="Michell C.T."/>
            <person name="Saber N."/>
            <person name="Kharbatia N.M."/>
            <person name="Rupper R.R."/>
            <person name="Sharp A.R."/>
            <person name="Dally N."/>
            <person name="Boughton B.A."/>
            <person name="Woo Y.H."/>
            <person name="Gao G."/>
            <person name="Schijlen E.G.W.M."/>
            <person name="Guo X."/>
            <person name="Momin A.A."/>
            <person name="Negrao S."/>
            <person name="Al-Babili S."/>
            <person name="Gehring C."/>
            <person name="Roessner U."/>
            <person name="Jung C."/>
            <person name="Murphy K."/>
            <person name="Arold S.T."/>
            <person name="Gojobori T."/>
            <person name="van der Linden C.G."/>
            <person name="van Loo E.N."/>
            <person name="Jellen E.N."/>
            <person name="Maughan P.J."/>
            <person name="Tester M."/>
        </authorList>
    </citation>
    <scope>NUCLEOTIDE SEQUENCE [LARGE SCALE GENOMIC DNA]</scope>
    <source>
        <strain evidence="10">cv. PI 614886</strain>
    </source>
</reference>
<keyword evidence="1" id="KW-0723">Serine/threonine-protein kinase</keyword>
<feature type="binding site" evidence="6">
    <location>
        <position position="507"/>
    </location>
    <ligand>
        <name>ATP</name>
        <dbReference type="ChEBI" id="CHEBI:30616"/>
    </ligand>
</feature>
<sequence>MHEMRKLSSLIKVLRWEMMNLLVLRIIVIVCSFPVLGSAALKFDYNCRQSNVYYYTDLVMSTCRDARDHVVSPAATPVFSSDSYGHPVAAPHKSTFNSFPYRSHSFSKVSTLHGSNSPTFASPPPAESPFRHVPREQINSLAMHPAHEITPSRSPYSSTSSQKSPMPAPSSIDWQRPFKPPSISPLSSSVKMFPPPSSTFVLPSPPPNQDCTSITCVEPMTYTPSGSSCGCVWPMQVRLRLNIALYRFFPLVSKLAADISSSLSFNQSQVRIMGANAASQQLEKTTVLVNLVPLDGKFKHAAAFSLYEKFWRKQIHVNPNFFGAYDVLDVHYPGLPPSPPSLSSNLAAIDDHPFPANFKGNGGSSSKPLGVDIPRTQTTGGRDRSMQAVIIISAITAFLTCAGIAWILIARHRCSGPHPEEALMTEVSSFTKPSGAARSLAVGTKSLCSSLSFGSGMLNFTGSAKIFSLHDIEIATDGFDSSRILGEGGFGVVYRGIFDDGEQVAVKVLKRDKRHGIHEFLSEVEMLSRLHHKNLVKLLGICTEYHIRCLIYELVPNGSVEYHLHGVAKEVVAPLDWATRMKIALGAARGLSYLHEDSNPCVIHRDFKASNILLEQDFTPKVSDFGLARNALNEGNQPISTHVIGTFGYLAPEYAMSGHLLVKSDVYSYGVVLLELLTGRKPVDFSNPPGQENLVGWALPLLTSKDGLEIVMDPNLKTSAPFDSFSKVAAIASMCVQPEVSRRPFMGEVVQALKLVCSEINDANEEEPGSDSNQAKVSVGEDIKGGQIPPDFQVFLGTHYTPLGYDSSCDAKLPSSAVDLASVSAEFADSEFQYSGMHCSSGPLGSGKKKSFWQRFGRFSRGSMKEHLWPGAQ</sequence>
<accession>A0A803LD87</accession>
<dbReference type="Pfam" id="PF07714">
    <property type="entry name" value="PK_Tyr_Ser-Thr"/>
    <property type="match status" value="1"/>
</dbReference>
<evidence type="ECO:0000256" key="8">
    <source>
        <dbReference type="SAM" id="Phobius"/>
    </source>
</evidence>
<dbReference type="InterPro" id="IPR000719">
    <property type="entry name" value="Prot_kinase_dom"/>
</dbReference>
<feature type="domain" description="Protein kinase" evidence="9">
    <location>
        <begin position="479"/>
        <end position="756"/>
    </location>
</feature>
<feature type="region of interest" description="Disordered" evidence="7">
    <location>
        <begin position="146"/>
        <end position="176"/>
    </location>
</feature>
<dbReference type="SUPFAM" id="SSF56112">
    <property type="entry name" value="Protein kinase-like (PK-like)"/>
    <property type="match status" value="1"/>
</dbReference>
<keyword evidence="8" id="KW-1133">Transmembrane helix</keyword>
<evidence type="ECO:0000256" key="4">
    <source>
        <dbReference type="ARBA" id="ARBA00022777"/>
    </source>
</evidence>
<protein>
    <recommendedName>
        <fullName evidence="9">Protein kinase domain-containing protein</fullName>
    </recommendedName>
</protein>
<feature type="transmembrane region" description="Helical" evidence="8">
    <location>
        <begin position="388"/>
        <end position="409"/>
    </location>
</feature>
<keyword evidence="5 6" id="KW-0067">ATP-binding</keyword>
<name>A0A803LD87_CHEQI</name>
<dbReference type="Gene3D" id="1.10.510.10">
    <property type="entry name" value="Transferase(Phosphotransferase) domain 1"/>
    <property type="match status" value="1"/>
</dbReference>
<dbReference type="Gramene" id="AUR62009826-RA">
    <property type="protein sequence ID" value="AUR62009826-RA:cds"/>
    <property type="gene ID" value="AUR62009826"/>
</dbReference>
<evidence type="ECO:0000256" key="6">
    <source>
        <dbReference type="PROSITE-ProRule" id="PRU10141"/>
    </source>
</evidence>
<dbReference type="InterPro" id="IPR011009">
    <property type="entry name" value="Kinase-like_dom_sf"/>
</dbReference>
<dbReference type="PROSITE" id="PS00108">
    <property type="entry name" value="PROTEIN_KINASE_ST"/>
    <property type="match status" value="1"/>
</dbReference>
<evidence type="ECO:0000259" key="9">
    <source>
        <dbReference type="PROSITE" id="PS50011"/>
    </source>
</evidence>
<keyword evidence="2" id="KW-0808">Transferase</keyword>
<dbReference type="InterPro" id="IPR001245">
    <property type="entry name" value="Ser-Thr/Tyr_kinase_cat_dom"/>
</dbReference>